<evidence type="ECO:0000256" key="7">
    <source>
        <dbReference type="SAM" id="Phobius"/>
    </source>
</evidence>
<organism evidence="8 9">
    <name type="scientific">Eragrostis curvula</name>
    <name type="common">weeping love grass</name>
    <dbReference type="NCBI Taxonomy" id="38414"/>
    <lineage>
        <taxon>Eukaryota</taxon>
        <taxon>Viridiplantae</taxon>
        <taxon>Streptophyta</taxon>
        <taxon>Embryophyta</taxon>
        <taxon>Tracheophyta</taxon>
        <taxon>Spermatophyta</taxon>
        <taxon>Magnoliopsida</taxon>
        <taxon>Liliopsida</taxon>
        <taxon>Poales</taxon>
        <taxon>Poaceae</taxon>
        <taxon>PACMAD clade</taxon>
        <taxon>Chloridoideae</taxon>
        <taxon>Eragrostideae</taxon>
        <taxon>Eragrostidinae</taxon>
        <taxon>Eragrostis</taxon>
    </lineage>
</organism>
<sequence length="196" mass="20745">MARVEAVVVCLLVIAMDVAAGVLGLHAEKAQNQARAGCPTGRRSCHAHQPRAMFYYLQGRHLRILFIECRQPVWRAYELGVAAAAVLAASHAVANVAGGCACACSGDKLRRPSPNRHMASFALVLAWVVLAVGLALLLLGALPNRTRKLADCGVARHRFLSVGGVLCFVHALVAVVYYASANAAAREESRADGAHA</sequence>
<dbReference type="InterPro" id="IPR009606">
    <property type="entry name" value="DEAL/Modifying_wall_lignin1/2"/>
</dbReference>
<evidence type="ECO:0000313" key="9">
    <source>
        <dbReference type="Proteomes" id="UP000324897"/>
    </source>
</evidence>
<accession>A0A5J9VSY5</accession>
<evidence type="ECO:0000256" key="5">
    <source>
        <dbReference type="ARBA" id="ARBA00023136"/>
    </source>
</evidence>
<dbReference type="Gramene" id="TVU38701">
    <property type="protein sequence ID" value="TVU38701"/>
    <property type="gene ID" value="EJB05_12085"/>
</dbReference>
<dbReference type="GO" id="GO:0012505">
    <property type="term" value="C:endomembrane system"/>
    <property type="evidence" value="ECO:0007669"/>
    <property type="project" value="UniProtKB-SubCell"/>
</dbReference>
<feature type="non-terminal residue" evidence="8">
    <location>
        <position position="1"/>
    </location>
</feature>
<dbReference type="Proteomes" id="UP000324897">
    <property type="component" value="Chromosome 4"/>
</dbReference>
<evidence type="ECO:0000256" key="6">
    <source>
        <dbReference type="ARBA" id="ARBA00029467"/>
    </source>
</evidence>
<dbReference type="Pfam" id="PF06749">
    <property type="entry name" value="DUF1218"/>
    <property type="match status" value="1"/>
</dbReference>
<evidence type="ECO:0000256" key="1">
    <source>
        <dbReference type="ARBA" id="ARBA00004127"/>
    </source>
</evidence>
<dbReference type="AlphaFoldDB" id="A0A5J9VSY5"/>
<gene>
    <name evidence="8" type="ORF">EJB05_12085</name>
</gene>
<comment type="similarity">
    <text evidence="6">Belongs to the DESIGUAL family.</text>
</comment>
<keyword evidence="4 7" id="KW-1133">Transmembrane helix</keyword>
<dbReference type="OrthoDB" id="1667348at2759"/>
<protein>
    <submittedName>
        <fullName evidence="8">Uncharacterized protein</fullName>
    </submittedName>
</protein>
<keyword evidence="2 7" id="KW-0812">Transmembrane</keyword>
<dbReference type="EMBL" id="RWGY01000007">
    <property type="protein sequence ID" value="TVU38701.1"/>
    <property type="molecule type" value="Genomic_DNA"/>
</dbReference>
<dbReference type="PANTHER" id="PTHR31769">
    <property type="entry name" value="OS07G0462200 PROTEIN-RELATED"/>
    <property type="match status" value="1"/>
</dbReference>
<comment type="subcellular location">
    <subcellularLocation>
        <location evidence="1">Endomembrane system</location>
        <topology evidence="1">Multi-pass membrane protein</topology>
    </subcellularLocation>
</comment>
<reference evidence="8 9" key="1">
    <citation type="journal article" date="2019" name="Sci. Rep.">
        <title>A high-quality genome of Eragrostis curvula grass provides insights into Poaceae evolution and supports new strategies to enhance forage quality.</title>
        <authorList>
            <person name="Carballo J."/>
            <person name="Santos B.A.C.M."/>
            <person name="Zappacosta D."/>
            <person name="Garbus I."/>
            <person name="Selva J.P."/>
            <person name="Gallo C.A."/>
            <person name="Diaz A."/>
            <person name="Albertini E."/>
            <person name="Caccamo M."/>
            <person name="Echenique V."/>
        </authorList>
    </citation>
    <scope>NUCLEOTIDE SEQUENCE [LARGE SCALE GENOMIC DNA]</scope>
    <source>
        <strain evidence="9">cv. Victoria</strain>
        <tissue evidence="8">Leaf</tissue>
    </source>
</reference>
<keyword evidence="9" id="KW-1185">Reference proteome</keyword>
<evidence type="ECO:0000256" key="2">
    <source>
        <dbReference type="ARBA" id="ARBA00022692"/>
    </source>
</evidence>
<name>A0A5J9VSY5_9POAL</name>
<feature type="transmembrane region" description="Helical" evidence="7">
    <location>
        <begin position="118"/>
        <end position="139"/>
    </location>
</feature>
<evidence type="ECO:0000313" key="8">
    <source>
        <dbReference type="EMBL" id="TVU38701.1"/>
    </source>
</evidence>
<evidence type="ECO:0000256" key="3">
    <source>
        <dbReference type="ARBA" id="ARBA00022729"/>
    </source>
</evidence>
<proteinExistence type="inferred from homology"/>
<feature type="transmembrane region" description="Helical" evidence="7">
    <location>
        <begin position="6"/>
        <end position="25"/>
    </location>
</feature>
<feature type="transmembrane region" description="Helical" evidence="7">
    <location>
        <begin position="159"/>
        <end position="180"/>
    </location>
</feature>
<keyword evidence="5 7" id="KW-0472">Membrane</keyword>
<keyword evidence="3" id="KW-0732">Signal</keyword>
<evidence type="ECO:0000256" key="4">
    <source>
        <dbReference type="ARBA" id="ARBA00022989"/>
    </source>
</evidence>
<comment type="caution">
    <text evidence="8">The sequence shown here is derived from an EMBL/GenBank/DDBJ whole genome shotgun (WGS) entry which is preliminary data.</text>
</comment>
<dbReference type="InterPro" id="IPR052222">
    <property type="entry name" value="DESIGUAL"/>
</dbReference>